<evidence type="ECO:0008006" key="3">
    <source>
        <dbReference type="Google" id="ProtNLM"/>
    </source>
</evidence>
<reference evidence="1 2" key="1">
    <citation type="submission" date="2017-06" db="EMBL/GenBank/DDBJ databases">
        <title>Genome sequence of Bacillus sonorensis strain SRCM101395.</title>
        <authorList>
            <person name="Cho S.H."/>
        </authorList>
    </citation>
    <scope>NUCLEOTIDE SEQUENCE [LARGE SCALE GENOMIC DNA]</scope>
    <source>
        <strain evidence="1 2">SRCM101395</strain>
    </source>
</reference>
<name>A0ABM6LK76_9BACI</name>
<proteinExistence type="predicted"/>
<accession>A0ABM6LK76</accession>
<evidence type="ECO:0000313" key="2">
    <source>
        <dbReference type="Proteomes" id="UP000196877"/>
    </source>
</evidence>
<dbReference type="EMBL" id="CP021920">
    <property type="protein sequence ID" value="ASB89764.1"/>
    <property type="molecule type" value="Genomic_DNA"/>
</dbReference>
<protein>
    <recommendedName>
        <fullName evidence="3">Peptidyl-prolyl cis-trans isomerase</fullName>
    </recommendedName>
</protein>
<organism evidence="1 2">
    <name type="scientific">Bacillus sonorensis</name>
    <dbReference type="NCBI Taxonomy" id="119858"/>
    <lineage>
        <taxon>Bacteria</taxon>
        <taxon>Bacillati</taxon>
        <taxon>Bacillota</taxon>
        <taxon>Bacilli</taxon>
        <taxon>Bacillales</taxon>
        <taxon>Bacillaceae</taxon>
        <taxon>Bacillus</taxon>
    </lineage>
</organism>
<evidence type="ECO:0000313" key="1">
    <source>
        <dbReference type="EMBL" id="ASB89764.1"/>
    </source>
</evidence>
<keyword evidence="2" id="KW-1185">Reference proteome</keyword>
<dbReference type="Proteomes" id="UP000196877">
    <property type="component" value="Chromosome"/>
</dbReference>
<gene>
    <name evidence="1" type="ORF">S101395_03257</name>
</gene>
<sequence length="180" mass="20461">MRSDNPKESAYNLCEGVVRNMMIVTITGNVKYPITLDPSVWIFDDRKFELDQFFSNSEEREQEPADLEIDRERIIREGAVSPPTLKSEKKYEREKLLDGTFAIKLEPFLNNAELSASANLCIFKTKEGDVPVPIEKARGIILCFSQNGKPLTEDGPVHVYFADGSNRTNPIKRVTEIHVQ</sequence>